<sequence>MPSGKLPWKGRLPEKYSVTGVGVNARLLPPIFQVACVARQGYLKA</sequence>
<reference evidence="1 2" key="1">
    <citation type="submission" date="2020-09" db="EMBL/GenBank/DDBJ databases">
        <title>Eikenella S3660 sp. nov., isolated from a throat swab.</title>
        <authorList>
            <person name="Buhl M."/>
        </authorList>
    </citation>
    <scope>NUCLEOTIDE SEQUENCE [LARGE SCALE GENOMIC DNA]</scope>
    <source>
        <strain evidence="1 2">S3360</strain>
    </source>
</reference>
<dbReference type="Proteomes" id="UP000768471">
    <property type="component" value="Unassembled WGS sequence"/>
</dbReference>
<evidence type="ECO:0000313" key="1">
    <source>
        <dbReference type="EMBL" id="MBH5329875.1"/>
    </source>
</evidence>
<accession>A0ABS0NC89</accession>
<protein>
    <submittedName>
        <fullName evidence="1">Uncharacterized protein</fullName>
    </submittedName>
</protein>
<name>A0ABS0NC89_9NEIS</name>
<gene>
    <name evidence="1" type="ORF">H9Q10_09380</name>
</gene>
<comment type="caution">
    <text evidence="1">The sequence shown here is derived from an EMBL/GenBank/DDBJ whole genome shotgun (WGS) entry which is preliminary data.</text>
</comment>
<dbReference type="RefSeq" id="WP_197903706.1">
    <property type="nucleotide sequence ID" value="NZ_JACSGR010000007.1"/>
</dbReference>
<keyword evidence="2" id="KW-1185">Reference proteome</keyword>
<evidence type="ECO:0000313" key="2">
    <source>
        <dbReference type="Proteomes" id="UP000768471"/>
    </source>
</evidence>
<organism evidence="1 2">
    <name type="scientific">Eikenella glucosivorans</name>
    <dbReference type="NCBI Taxonomy" id="2766967"/>
    <lineage>
        <taxon>Bacteria</taxon>
        <taxon>Pseudomonadati</taxon>
        <taxon>Pseudomonadota</taxon>
        <taxon>Betaproteobacteria</taxon>
        <taxon>Neisseriales</taxon>
        <taxon>Neisseriaceae</taxon>
        <taxon>Eikenella</taxon>
    </lineage>
</organism>
<dbReference type="EMBL" id="JACSGR010000007">
    <property type="protein sequence ID" value="MBH5329875.1"/>
    <property type="molecule type" value="Genomic_DNA"/>
</dbReference>
<proteinExistence type="predicted"/>